<keyword evidence="1" id="KW-0812">Transmembrane</keyword>
<dbReference type="RefSeq" id="XP_009038505.1">
    <property type="nucleotide sequence ID" value="XM_009040257.1"/>
</dbReference>
<dbReference type="KEGG" id="aaf:AURANDRAFT_65443"/>
<feature type="transmembrane region" description="Helical" evidence="1">
    <location>
        <begin position="165"/>
        <end position="185"/>
    </location>
</feature>
<proteinExistence type="predicted"/>
<evidence type="ECO:0000313" key="2">
    <source>
        <dbReference type="EMBL" id="EGB06756.1"/>
    </source>
</evidence>
<gene>
    <name evidence="2" type="ORF">AURANDRAFT_65443</name>
</gene>
<accession>F0YDM3</accession>
<evidence type="ECO:0000256" key="1">
    <source>
        <dbReference type="SAM" id="Phobius"/>
    </source>
</evidence>
<dbReference type="Proteomes" id="UP000002729">
    <property type="component" value="Unassembled WGS sequence"/>
</dbReference>
<dbReference type="EMBL" id="GL833133">
    <property type="protein sequence ID" value="EGB06756.1"/>
    <property type="molecule type" value="Genomic_DNA"/>
</dbReference>
<reference evidence="2 3" key="1">
    <citation type="journal article" date="2011" name="Proc. Natl. Acad. Sci. U.S.A.">
        <title>Niche of harmful alga Aureococcus anophagefferens revealed through ecogenomics.</title>
        <authorList>
            <person name="Gobler C.J."/>
            <person name="Berry D.L."/>
            <person name="Dyhrman S.T."/>
            <person name="Wilhelm S.W."/>
            <person name="Salamov A."/>
            <person name="Lobanov A.V."/>
            <person name="Zhang Y."/>
            <person name="Collier J.L."/>
            <person name="Wurch L.L."/>
            <person name="Kustka A.B."/>
            <person name="Dill B.D."/>
            <person name="Shah M."/>
            <person name="VerBerkmoes N.C."/>
            <person name="Kuo A."/>
            <person name="Terry A."/>
            <person name="Pangilinan J."/>
            <person name="Lindquist E.A."/>
            <person name="Lucas S."/>
            <person name="Paulsen I.T."/>
            <person name="Hattenrath-Lehmann T.K."/>
            <person name="Talmage S.C."/>
            <person name="Walker E.A."/>
            <person name="Koch F."/>
            <person name="Burson A.M."/>
            <person name="Marcoval M.A."/>
            <person name="Tang Y.Z."/>
            <person name="Lecleir G.R."/>
            <person name="Coyne K.J."/>
            <person name="Berg G.M."/>
            <person name="Bertrand E.M."/>
            <person name="Saito M.A."/>
            <person name="Gladyshev V.N."/>
            <person name="Grigoriev I.V."/>
        </authorList>
    </citation>
    <scope>NUCLEOTIDE SEQUENCE [LARGE SCALE GENOMIC DNA]</scope>
    <source>
        <strain evidence="3">CCMP 1984</strain>
    </source>
</reference>
<feature type="transmembrane region" description="Helical" evidence="1">
    <location>
        <begin position="6"/>
        <end position="24"/>
    </location>
</feature>
<keyword evidence="1" id="KW-0472">Membrane</keyword>
<protein>
    <submittedName>
        <fullName evidence="2">Uncharacterized protein</fullName>
    </submittedName>
</protein>
<organism evidence="3">
    <name type="scientific">Aureococcus anophagefferens</name>
    <name type="common">Harmful bloom alga</name>
    <dbReference type="NCBI Taxonomy" id="44056"/>
    <lineage>
        <taxon>Eukaryota</taxon>
        <taxon>Sar</taxon>
        <taxon>Stramenopiles</taxon>
        <taxon>Ochrophyta</taxon>
        <taxon>Pelagophyceae</taxon>
        <taxon>Pelagomonadales</taxon>
        <taxon>Pelagomonadaceae</taxon>
        <taxon>Aureococcus</taxon>
    </lineage>
</organism>
<dbReference type="OrthoDB" id="436977at2759"/>
<keyword evidence="1" id="KW-1133">Transmembrane helix</keyword>
<sequence length="209" mass="22082">MGGATVLAVAGGLLCIFACLAISGDPELVRKTAWSIGESKFGGGKIYLGLSKLVIYDNGDKVTDVSWKNVDCDALPQLGDDCEDCKDSARGIVQTAIIAAVTHVPTICTYVQRCSRYGDRNCQKTLGIVTGTLGFVSTLSALLSFNANCIDVGSDFFDTKPGRGYVAISLGIVLTFLGVFFHVFLKTPPATYAGVAKGADFDDSGFRKL</sequence>
<dbReference type="InParanoid" id="F0YDM3"/>
<evidence type="ECO:0000313" key="3">
    <source>
        <dbReference type="Proteomes" id="UP000002729"/>
    </source>
</evidence>
<dbReference type="GeneID" id="20225335"/>
<keyword evidence="3" id="KW-1185">Reference proteome</keyword>
<name>F0YDM3_AURAN</name>
<dbReference type="AlphaFoldDB" id="F0YDM3"/>
<dbReference type="eggNOG" id="ENOG502SAHC">
    <property type="taxonomic scope" value="Eukaryota"/>
</dbReference>
<feature type="transmembrane region" description="Helical" evidence="1">
    <location>
        <begin position="125"/>
        <end position="145"/>
    </location>
</feature>